<evidence type="ECO:0000256" key="2">
    <source>
        <dbReference type="ARBA" id="ARBA00023002"/>
    </source>
</evidence>
<keyword evidence="4" id="KW-1185">Reference proteome</keyword>
<dbReference type="NCBIfam" id="NF005489">
    <property type="entry name" value="PRK07102.1"/>
    <property type="match status" value="1"/>
</dbReference>
<dbReference type="PANTHER" id="PTHR43391:SF94">
    <property type="entry name" value="OXIDOREDUCTASE-RELATED"/>
    <property type="match status" value="1"/>
</dbReference>
<dbReference type="Gene3D" id="3.40.50.720">
    <property type="entry name" value="NAD(P)-binding Rossmann-like Domain"/>
    <property type="match status" value="1"/>
</dbReference>
<sequence>MRHVLIIGATSGIGKALAHQYAKEKYPLVLTARDRKEMERIASDIHIRHHVPVSVKTIDAESFDTHADFFASCVEEAGKLSGMFLVHGYMIDQETAQNDFTKAKKMIDVNFTSYVSLLETAARYFERERSGFIGVITSVAGDRGRKSNYIYGSSKGALSVYVQGLRNRLYASGVHVATIKPGFVDTKMTYGLNGLFLVAQPEDAAKRVHESIRKKHDVIYVPGFWWMIMFIIKSIPERVFKRLKL</sequence>
<evidence type="ECO:0000256" key="1">
    <source>
        <dbReference type="ARBA" id="ARBA00006484"/>
    </source>
</evidence>
<dbReference type="STRING" id="930129.SAMN05216352_1125"/>
<dbReference type="PRINTS" id="PR00081">
    <property type="entry name" value="GDHRDH"/>
</dbReference>
<dbReference type="GO" id="GO:0016491">
    <property type="term" value="F:oxidoreductase activity"/>
    <property type="evidence" value="ECO:0007669"/>
    <property type="project" value="UniProtKB-KW"/>
</dbReference>
<reference evidence="3 4" key="1">
    <citation type="submission" date="2016-10" db="EMBL/GenBank/DDBJ databases">
        <authorList>
            <person name="de Groot N.N."/>
        </authorList>
    </citation>
    <scope>NUCLEOTIDE SEQUENCE [LARGE SCALE GENOMIC DNA]</scope>
    <source>
        <strain evidence="4">P4B,CCM 7963,CECT 7998,DSM 25260,IBRC-M 10614,KCTC 13821</strain>
    </source>
</reference>
<dbReference type="EMBL" id="FNDU01000012">
    <property type="protein sequence ID" value="SDI79048.1"/>
    <property type="molecule type" value="Genomic_DNA"/>
</dbReference>
<dbReference type="InterPro" id="IPR036291">
    <property type="entry name" value="NAD(P)-bd_dom_sf"/>
</dbReference>
<dbReference type="Proteomes" id="UP000199017">
    <property type="component" value="Unassembled WGS sequence"/>
</dbReference>
<dbReference type="OrthoDB" id="9808814at2"/>
<evidence type="ECO:0000313" key="4">
    <source>
        <dbReference type="Proteomes" id="UP000199017"/>
    </source>
</evidence>
<dbReference type="PROSITE" id="PS00061">
    <property type="entry name" value="ADH_SHORT"/>
    <property type="match status" value="1"/>
</dbReference>
<dbReference type="SUPFAM" id="SSF51735">
    <property type="entry name" value="NAD(P)-binding Rossmann-fold domains"/>
    <property type="match status" value="1"/>
</dbReference>
<dbReference type="RefSeq" id="WP_091587009.1">
    <property type="nucleotide sequence ID" value="NZ_FNDU01000012.1"/>
</dbReference>
<proteinExistence type="inferred from homology"/>
<dbReference type="InterPro" id="IPR020904">
    <property type="entry name" value="Sc_DH/Rdtase_CS"/>
</dbReference>
<dbReference type="Pfam" id="PF00106">
    <property type="entry name" value="adh_short"/>
    <property type="match status" value="1"/>
</dbReference>
<evidence type="ECO:0000313" key="3">
    <source>
        <dbReference type="EMBL" id="SDI79048.1"/>
    </source>
</evidence>
<name>A0A1G8NFW1_9BACI</name>
<keyword evidence="2" id="KW-0560">Oxidoreductase</keyword>
<dbReference type="AlphaFoldDB" id="A0A1G8NFW1"/>
<comment type="similarity">
    <text evidence="1">Belongs to the short-chain dehydrogenases/reductases (SDR) family.</text>
</comment>
<gene>
    <name evidence="3" type="ORF">SAMN05216352_1125</name>
</gene>
<accession>A0A1G8NFW1</accession>
<protein>
    <submittedName>
        <fullName evidence="3">Short-chain dehydrogenase</fullName>
    </submittedName>
</protein>
<organism evidence="3 4">
    <name type="scientific">Alteribacillus bidgolensis</name>
    <dbReference type="NCBI Taxonomy" id="930129"/>
    <lineage>
        <taxon>Bacteria</taxon>
        <taxon>Bacillati</taxon>
        <taxon>Bacillota</taxon>
        <taxon>Bacilli</taxon>
        <taxon>Bacillales</taxon>
        <taxon>Bacillaceae</taxon>
        <taxon>Alteribacillus</taxon>
    </lineage>
</organism>
<dbReference type="PANTHER" id="PTHR43391">
    <property type="entry name" value="RETINOL DEHYDROGENASE-RELATED"/>
    <property type="match status" value="1"/>
</dbReference>
<dbReference type="InterPro" id="IPR002347">
    <property type="entry name" value="SDR_fam"/>
</dbReference>